<dbReference type="InterPro" id="IPR046357">
    <property type="entry name" value="PPIase_dom_sf"/>
</dbReference>
<dbReference type="Proteomes" id="UP001497444">
    <property type="component" value="Chromosome 3"/>
</dbReference>
<dbReference type="InterPro" id="IPR001179">
    <property type="entry name" value="PPIase_FKBP_dom"/>
</dbReference>
<name>A0ABP0WXI2_9BRYO</name>
<dbReference type="SUPFAM" id="SSF54534">
    <property type="entry name" value="FKBP-like"/>
    <property type="match status" value="1"/>
</dbReference>
<sequence length="210" mass="22713">MALICSSLLLSAAPIPSSKCHLCTTSSHLITSAVAVLLAGGFVMVPPVADAEEDDHPIRPKFVELEDSGGVKVLDIREGGGTTYPKPGDRVEIHYYARLAAKQGWRFDATYDHKDASGNPEPYVFTIASGTVIAGLDAAVRSMREGGVRRVVIPPSQAYQNTTQGPIPPNFFDRQRLYTTVFNQTRLANGEGSTLGTVIFDVELLKIRPQ</sequence>
<feature type="chain" id="PRO_5046649551" description="peptidylprolyl isomerase" evidence="2">
    <location>
        <begin position="21"/>
        <end position="210"/>
    </location>
</feature>
<feature type="signal peptide" evidence="2">
    <location>
        <begin position="1"/>
        <end position="20"/>
    </location>
</feature>
<dbReference type="EC" id="5.2.1.8" evidence="1"/>
<dbReference type="PROSITE" id="PS50059">
    <property type="entry name" value="FKBP_PPIASE"/>
    <property type="match status" value="1"/>
</dbReference>
<feature type="domain" description="PPIase FKBP-type" evidence="3">
    <location>
        <begin position="88"/>
        <end position="170"/>
    </location>
</feature>
<proteinExistence type="predicted"/>
<comment type="catalytic activity">
    <reaction evidence="1">
        <text>[protein]-peptidylproline (omega=180) = [protein]-peptidylproline (omega=0)</text>
        <dbReference type="Rhea" id="RHEA:16237"/>
        <dbReference type="Rhea" id="RHEA-COMP:10747"/>
        <dbReference type="Rhea" id="RHEA-COMP:10748"/>
        <dbReference type="ChEBI" id="CHEBI:83833"/>
        <dbReference type="ChEBI" id="CHEBI:83834"/>
        <dbReference type="EC" id="5.2.1.8"/>
    </reaction>
</comment>
<dbReference type="PANTHER" id="PTHR47860:SF1">
    <property type="entry name" value="PEPTIDYL-PROLYL CIS-TRANS ISOMERASE FKBP17-1, CHLOROPLASTIC"/>
    <property type="match status" value="1"/>
</dbReference>
<dbReference type="PANTHER" id="PTHR47860">
    <property type="entry name" value="PEPTIDYL-PROLYL CIS-TRANS ISOMERASE FKBP17-1, CHLOROPLASTIC"/>
    <property type="match status" value="1"/>
</dbReference>
<evidence type="ECO:0000256" key="2">
    <source>
        <dbReference type="SAM" id="SignalP"/>
    </source>
</evidence>
<gene>
    <name evidence="4" type="ORF">CSSPJE1EN1_LOCUS15623</name>
</gene>
<keyword evidence="2" id="KW-0732">Signal</keyword>
<keyword evidence="5" id="KW-1185">Reference proteome</keyword>
<protein>
    <recommendedName>
        <fullName evidence="1">peptidylprolyl isomerase</fullName>
        <ecNumber evidence="1">5.2.1.8</ecNumber>
    </recommendedName>
</protein>
<evidence type="ECO:0000313" key="5">
    <source>
        <dbReference type="Proteomes" id="UP001497444"/>
    </source>
</evidence>
<dbReference type="Gene3D" id="3.10.50.40">
    <property type="match status" value="1"/>
</dbReference>
<organism evidence="4 5">
    <name type="scientific">Sphagnum jensenii</name>
    <dbReference type="NCBI Taxonomy" id="128206"/>
    <lineage>
        <taxon>Eukaryota</taxon>
        <taxon>Viridiplantae</taxon>
        <taxon>Streptophyta</taxon>
        <taxon>Embryophyta</taxon>
        <taxon>Bryophyta</taxon>
        <taxon>Sphagnophytina</taxon>
        <taxon>Sphagnopsida</taxon>
        <taxon>Sphagnales</taxon>
        <taxon>Sphagnaceae</taxon>
        <taxon>Sphagnum</taxon>
    </lineage>
</organism>
<evidence type="ECO:0000313" key="4">
    <source>
        <dbReference type="EMBL" id="CAK9270145.1"/>
    </source>
</evidence>
<keyword evidence="1" id="KW-0697">Rotamase</keyword>
<evidence type="ECO:0000256" key="1">
    <source>
        <dbReference type="PROSITE-ProRule" id="PRU00277"/>
    </source>
</evidence>
<reference evidence="4" key="1">
    <citation type="submission" date="2024-02" db="EMBL/GenBank/DDBJ databases">
        <authorList>
            <consortium name="ELIXIR-Norway"/>
            <consortium name="Elixir Norway"/>
        </authorList>
    </citation>
    <scope>NUCLEOTIDE SEQUENCE</scope>
</reference>
<dbReference type="InterPro" id="IPR044197">
    <property type="entry name" value="FKBP17-1-like"/>
</dbReference>
<evidence type="ECO:0000259" key="3">
    <source>
        <dbReference type="PROSITE" id="PS50059"/>
    </source>
</evidence>
<dbReference type="Pfam" id="PF00254">
    <property type="entry name" value="FKBP_C"/>
    <property type="match status" value="1"/>
</dbReference>
<accession>A0ABP0WXI2</accession>
<dbReference type="EMBL" id="OZ020098">
    <property type="protein sequence ID" value="CAK9270145.1"/>
    <property type="molecule type" value="Genomic_DNA"/>
</dbReference>
<keyword evidence="1" id="KW-0413">Isomerase</keyword>